<gene>
    <name evidence="1" type="ORF">BL240_10610</name>
</gene>
<name>A0A1L5PPC8_PSEPU</name>
<organism evidence="1 2">
    <name type="scientific">Pseudomonas putida</name>
    <name type="common">Arthrobacter siderocapsulatus</name>
    <dbReference type="NCBI Taxonomy" id="303"/>
    <lineage>
        <taxon>Bacteria</taxon>
        <taxon>Pseudomonadati</taxon>
        <taxon>Pseudomonadota</taxon>
        <taxon>Gammaproteobacteria</taxon>
        <taxon>Pseudomonadales</taxon>
        <taxon>Pseudomonadaceae</taxon>
        <taxon>Pseudomonas</taxon>
    </lineage>
</organism>
<dbReference type="Proteomes" id="UP000185146">
    <property type="component" value="Chromosome"/>
</dbReference>
<evidence type="ECO:0000313" key="2">
    <source>
        <dbReference type="Proteomes" id="UP000185146"/>
    </source>
</evidence>
<accession>A0A1L5PPC8</accession>
<dbReference type="AlphaFoldDB" id="A0A1L5PPC8"/>
<sequence>MGAGLPAKNATRCMAPAVPVFAGMPAPTGTVAALKAVVSLWERVHPRRMQRGVWHRLRRCSRVNPLPQVLWLR</sequence>
<protein>
    <submittedName>
        <fullName evidence="1">Uncharacterized protein</fullName>
    </submittedName>
</protein>
<evidence type="ECO:0000313" key="1">
    <source>
        <dbReference type="EMBL" id="APO81866.1"/>
    </source>
</evidence>
<reference evidence="1 2" key="1">
    <citation type="submission" date="2016-12" db="EMBL/GenBank/DDBJ databases">
        <title>Draft Genome Sequence of Mercury Resistant Pseudomonas DRA525.</title>
        <authorList>
            <person name="Drace K.M."/>
        </authorList>
    </citation>
    <scope>NUCLEOTIDE SEQUENCE [LARGE SCALE GENOMIC DNA]</scope>
    <source>
        <strain evidence="1 2">DRA525</strain>
    </source>
</reference>
<proteinExistence type="predicted"/>
<dbReference type="EMBL" id="CP018743">
    <property type="protein sequence ID" value="APO81866.1"/>
    <property type="molecule type" value="Genomic_DNA"/>
</dbReference>